<dbReference type="AlphaFoldDB" id="A0A1D2JQB5"/>
<reference evidence="1 2" key="1">
    <citation type="submission" date="2016-06" db="EMBL/GenBank/DDBJ databases">
        <authorList>
            <person name="Kjaerup R.B."/>
            <person name="Dalgaard T.S."/>
            <person name="Juul-Madsen H.R."/>
        </authorList>
    </citation>
    <scope>NUCLEOTIDE SEQUENCE [LARGE SCALE GENOMIC DNA]</scope>
    <source>
        <strain evidence="1 2">Pb300</strain>
    </source>
</reference>
<sequence>MSPISISTVLKSTLGPVLMNGSSNVVAQVVSAYKHGSPLIIDPIQLIRFMACTMITNPLMVLWQDQLEATFPGCSNSNSPSNLKSVAGKDKRVTSLAGNLDENYQPGSNAEEKSTQKLNIRNTVIKILIDQTLGAAWSSAAFIVIISVLHGQDTTAIKQSLMKRSGKANVKRTGFLPHHHGWTEVLANGLGDKFHGSSTREASSGGELIWNALVHTS</sequence>
<protein>
    <submittedName>
        <fullName evidence="1">Uncharacterized protein</fullName>
    </submittedName>
</protein>
<proteinExistence type="predicted"/>
<dbReference type="VEuPathDB" id="FungiDB:PABG_04354"/>
<dbReference type="Proteomes" id="UP000242814">
    <property type="component" value="Unassembled WGS sequence"/>
</dbReference>
<dbReference type="EMBL" id="LZYO01000002">
    <property type="protein sequence ID" value="ODH45390.1"/>
    <property type="molecule type" value="Genomic_DNA"/>
</dbReference>
<organism evidence="1 2">
    <name type="scientific">Paracoccidioides brasiliensis</name>
    <dbReference type="NCBI Taxonomy" id="121759"/>
    <lineage>
        <taxon>Eukaryota</taxon>
        <taxon>Fungi</taxon>
        <taxon>Dikarya</taxon>
        <taxon>Ascomycota</taxon>
        <taxon>Pezizomycotina</taxon>
        <taxon>Eurotiomycetes</taxon>
        <taxon>Eurotiomycetidae</taxon>
        <taxon>Onygenales</taxon>
        <taxon>Ajellomycetaceae</taxon>
        <taxon>Paracoccidioides</taxon>
    </lineage>
</organism>
<accession>A0A1D2JQB5</accession>
<gene>
    <name evidence="1" type="ORF">ACO22_00114</name>
</gene>
<comment type="caution">
    <text evidence="1">The sequence shown here is derived from an EMBL/GenBank/DDBJ whole genome shotgun (WGS) entry which is preliminary data.</text>
</comment>
<dbReference type="VEuPathDB" id="FungiDB:PADG_04743"/>
<evidence type="ECO:0000313" key="2">
    <source>
        <dbReference type="Proteomes" id="UP000242814"/>
    </source>
</evidence>
<name>A0A1D2JQB5_PARBR</name>
<evidence type="ECO:0000313" key="1">
    <source>
        <dbReference type="EMBL" id="ODH45390.1"/>
    </source>
</evidence>